<evidence type="ECO:0000256" key="1">
    <source>
        <dbReference type="SAM" id="Phobius"/>
    </source>
</evidence>
<keyword evidence="1" id="KW-0812">Transmembrane</keyword>
<accession>A0A2M7BEM7</accession>
<comment type="caution">
    <text evidence="3">The sequence shown here is derived from an EMBL/GenBank/DDBJ whole genome shotgun (WGS) entry which is preliminary data.</text>
</comment>
<name>A0A2M7BEM7_9BACT</name>
<evidence type="ECO:0000313" key="4">
    <source>
        <dbReference type="Proteomes" id="UP000229631"/>
    </source>
</evidence>
<gene>
    <name evidence="3" type="ORF">COS54_00875</name>
</gene>
<keyword evidence="2" id="KW-0732">Signal</keyword>
<keyword evidence="1" id="KW-1133">Transmembrane helix</keyword>
<proteinExistence type="predicted"/>
<feature type="transmembrane region" description="Helical" evidence="1">
    <location>
        <begin position="80"/>
        <end position="101"/>
    </location>
</feature>
<protein>
    <recommendedName>
        <fullName evidence="5">DUF5668 domain-containing protein</fullName>
    </recommendedName>
</protein>
<evidence type="ECO:0000313" key="3">
    <source>
        <dbReference type="EMBL" id="PIV01537.1"/>
    </source>
</evidence>
<feature type="transmembrane region" description="Helical" evidence="1">
    <location>
        <begin position="146"/>
        <end position="167"/>
    </location>
</feature>
<feature type="signal peptide" evidence="2">
    <location>
        <begin position="1"/>
        <end position="25"/>
    </location>
</feature>
<organism evidence="3 4">
    <name type="scientific">Candidatus Shapirobacteria bacterium CG03_land_8_20_14_0_80_39_12</name>
    <dbReference type="NCBI Taxonomy" id="1974879"/>
    <lineage>
        <taxon>Bacteria</taxon>
        <taxon>Candidatus Shapironibacteriota</taxon>
    </lineage>
</organism>
<evidence type="ECO:0000256" key="2">
    <source>
        <dbReference type="SAM" id="SignalP"/>
    </source>
</evidence>
<dbReference type="Proteomes" id="UP000229631">
    <property type="component" value="Unassembled WGS sequence"/>
</dbReference>
<keyword evidence="1" id="KW-0472">Membrane</keyword>
<sequence length="174" mass="19146">MVKKIIIFFFFFSFFFLLLAAPVSAQCPACLVTIGGSVLLSRYLGVDDLIIGIWAGGLILSLGLWTATFIKKTFIKGQNWILTTILWITTVLGLKQAGFIGNPTCKIHGHDKLLTGIIAGTLVFLLAYGIDFILRKLNKKNPGKALFPYQRVVLPVVLLLMATLIGAKICEIKF</sequence>
<feature type="transmembrane region" description="Helical" evidence="1">
    <location>
        <begin position="113"/>
        <end position="134"/>
    </location>
</feature>
<evidence type="ECO:0008006" key="5">
    <source>
        <dbReference type="Google" id="ProtNLM"/>
    </source>
</evidence>
<dbReference type="AlphaFoldDB" id="A0A2M7BEM7"/>
<feature type="chain" id="PRO_5014837781" description="DUF5668 domain-containing protein" evidence="2">
    <location>
        <begin position="26"/>
        <end position="174"/>
    </location>
</feature>
<reference evidence="4" key="1">
    <citation type="submission" date="2017-09" db="EMBL/GenBank/DDBJ databases">
        <title>Depth-based differentiation of microbial function through sediment-hosted aquifers and enrichment of novel symbionts in the deep terrestrial subsurface.</title>
        <authorList>
            <person name="Probst A.J."/>
            <person name="Ladd B."/>
            <person name="Jarett J.K."/>
            <person name="Geller-Mcgrath D.E."/>
            <person name="Sieber C.M.K."/>
            <person name="Emerson J.B."/>
            <person name="Anantharaman K."/>
            <person name="Thomas B.C."/>
            <person name="Malmstrom R."/>
            <person name="Stieglmeier M."/>
            <person name="Klingl A."/>
            <person name="Woyke T."/>
            <person name="Ryan C.M."/>
            <person name="Banfield J.F."/>
        </authorList>
    </citation>
    <scope>NUCLEOTIDE SEQUENCE [LARGE SCALE GENOMIC DNA]</scope>
</reference>
<dbReference type="EMBL" id="PEVC01000019">
    <property type="protein sequence ID" value="PIV01537.1"/>
    <property type="molecule type" value="Genomic_DNA"/>
</dbReference>
<feature type="transmembrane region" description="Helical" evidence="1">
    <location>
        <begin position="49"/>
        <end position="68"/>
    </location>
</feature>